<accession>A0A645AJB5</accession>
<comment type="caution">
    <text evidence="2">The sequence shown here is derived from an EMBL/GenBank/DDBJ whole genome shotgun (WGS) entry which is preliminary data.</text>
</comment>
<name>A0A645AJB5_9ZZZZ</name>
<dbReference type="EMBL" id="VSSQ01014280">
    <property type="protein sequence ID" value="MPM53315.1"/>
    <property type="molecule type" value="Genomic_DNA"/>
</dbReference>
<feature type="region of interest" description="Disordered" evidence="1">
    <location>
        <begin position="21"/>
        <end position="72"/>
    </location>
</feature>
<feature type="compositionally biased region" description="Polar residues" evidence="1">
    <location>
        <begin position="56"/>
        <end position="72"/>
    </location>
</feature>
<gene>
    <name evidence="2" type="ORF">SDC9_100082</name>
</gene>
<proteinExistence type="predicted"/>
<evidence type="ECO:0000256" key="1">
    <source>
        <dbReference type="SAM" id="MobiDB-lite"/>
    </source>
</evidence>
<organism evidence="2">
    <name type="scientific">bioreactor metagenome</name>
    <dbReference type="NCBI Taxonomy" id="1076179"/>
    <lineage>
        <taxon>unclassified sequences</taxon>
        <taxon>metagenomes</taxon>
        <taxon>ecological metagenomes</taxon>
    </lineage>
</organism>
<evidence type="ECO:0000313" key="2">
    <source>
        <dbReference type="EMBL" id="MPM53315.1"/>
    </source>
</evidence>
<reference evidence="2" key="1">
    <citation type="submission" date="2019-08" db="EMBL/GenBank/DDBJ databases">
        <authorList>
            <person name="Kucharzyk K."/>
            <person name="Murdoch R.W."/>
            <person name="Higgins S."/>
            <person name="Loffler F."/>
        </authorList>
    </citation>
    <scope>NUCLEOTIDE SEQUENCE</scope>
</reference>
<sequence>MTVPPGVGLVLMTLRTVRQGHHDADQVTADSSQDRVHRAPGELGESSETARLAEGSASTRTHACSRTDLSCA</sequence>
<dbReference type="AlphaFoldDB" id="A0A645AJB5"/>
<protein>
    <submittedName>
        <fullName evidence="2">Uncharacterized protein</fullName>
    </submittedName>
</protein>